<dbReference type="EMBL" id="CAUYUJ010018213">
    <property type="protein sequence ID" value="CAK0881654.1"/>
    <property type="molecule type" value="Genomic_DNA"/>
</dbReference>
<name>A0ABN9WA50_9DINO</name>
<accession>A0ABN9WA50</accession>
<gene>
    <name evidence="1" type="ORF">PCOR1329_LOCUS64427</name>
</gene>
<keyword evidence="2" id="KW-1185">Reference proteome</keyword>
<evidence type="ECO:0000313" key="1">
    <source>
        <dbReference type="EMBL" id="CAK0881654.1"/>
    </source>
</evidence>
<proteinExistence type="predicted"/>
<sequence>MATTVSSRTHEGDRILMLTMFAIVTVVRKLHRPERQVTRSSSAASVSPMAASLFNFNVFDDVCFSPWVGMPCAGPCGWPQLAVSAQGSQGKAHRKYRFGGVANA</sequence>
<dbReference type="Proteomes" id="UP001189429">
    <property type="component" value="Unassembled WGS sequence"/>
</dbReference>
<comment type="caution">
    <text evidence="1">The sequence shown here is derived from an EMBL/GenBank/DDBJ whole genome shotgun (WGS) entry which is preliminary data.</text>
</comment>
<organism evidence="1 2">
    <name type="scientific">Prorocentrum cordatum</name>
    <dbReference type="NCBI Taxonomy" id="2364126"/>
    <lineage>
        <taxon>Eukaryota</taxon>
        <taxon>Sar</taxon>
        <taxon>Alveolata</taxon>
        <taxon>Dinophyceae</taxon>
        <taxon>Prorocentrales</taxon>
        <taxon>Prorocentraceae</taxon>
        <taxon>Prorocentrum</taxon>
    </lineage>
</organism>
<reference evidence="1" key="1">
    <citation type="submission" date="2023-10" db="EMBL/GenBank/DDBJ databases">
        <authorList>
            <person name="Chen Y."/>
            <person name="Shah S."/>
            <person name="Dougan E. K."/>
            <person name="Thang M."/>
            <person name="Chan C."/>
        </authorList>
    </citation>
    <scope>NUCLEOTIDE SEQUENCE [LARGE SCALE GENOMIC DNA]</scope>
</reference>
<evidence type="ECO:0000313" key="2">
    <source>
        <dbReference type="Proteomes" id="UP001189429"/>
    </source>
</evidence>
<protein>
    <submittedName>
        <fullName evidence="1">Uncharacterized protein</fullName>
    </submittedName>
</protein>